<organism evidence="2">
    <name type="scientific">uncultured Poseidoniia archaeon</name>
    <dbReference type="NCBI Taxonomy" id="1697135"/>
    <lineage>
        <taxon>Archaea</taxon>
        <taxon>Methanobacteriati</taxon>
        <taxon>Thermoplasmatota</taxon>
        <taxon>Candidatus Poseidoniia</taxon>
        <taxon>environmental samples</taxon>
    </lineage>
</organism>
<dbReference type="PANTHER" id="PTHR34980">
    <property type="entry name" value="INNER MEMBRANE PROTEIN-RELATED-RELATED"/>
    <property type="match status" value="1"/>
</dbReference>
<evidence type="ECO:0000313" key="2">
    <source>
        <dbReference type="EMBL" id="ANV80766.1"/>
    </source>
</evidence>
<evidence type="ECO:0008006" key="3">
    <source>
        <dbReference type="Google" id="ProtNLM"/>
    </source>
</evidence>
<name>A0A1B1TEP9_9ARCH</name>
<sequence>MMEENSSGRPANMMSFMSAMKSGFKNSFSLSGRASRSEYWFWVLGGVIFQMTMVIGSIVLAVMEVPVLPGLMILAPILLVPGSITLVVRRLHDVGMSGWMWFVALVPVIGAIYLIYLFVQEGDFGENAYGAVPTNMLE</sequence>
<dbReference type="GO" id="GO:0005886">
    <property type="term" value="C:plasma membrane"/>
    <property type="evidence" value="ECO:0007669"/>
    <property type="project" value="TreeGrafter"/>
</dbReference>
<dbReference type="AlphaFoldDB" id="A0A1B1TEP9"/>
<keyword evidence="1" id="KW-1133">Transmembrane helix</keyword>
<feature type="transmembrane region" description="Helical" evidence="1">
    <location>
        <begin position="99"/>
        <end position="119"/>
    </location>
</feature>
<reference evidence="2" key="2">
    <citation type="journal article" date="2015" name="ISME J.">
        <title>A new class of marine Euryarchaeota group II from the Mediterranean deep chlorophyll maximum.</title>
        <authorList>
            <person name="Martin-Cuadrado A.B."/>
            <person name="Garcia-Heredia I."/>
            <person name="Molto A.G."/>
            <person name="Lopez-Ubeda R."/>
            <person name="Kimes N."/>
            <person name="Lopez-Garcia P."/>
            <person name="Moreira D."/>
            <person name="Rodriguez-Valera F."/>
        </authorList>
    </citation>
    <scope>NUCLEOTIDE SEQUENCE</scope>
</reference>
<accession>A0A1B1TEP9</accession>
<dbReference type="Pfam" id="PF05656">
    <property type="entry name" value="DUF805"/>
    <property type="match status" value="1"/>
</dbReference>
<reference evidence="2" key="1">
    <citation type="submission" date="2014-11" db="EMBL/GenBank/DDBJ databases">
        <authorList>
            <person name="Zhu J."/>
            <person name="Qi W."/>
            <person name="Song R."/>
        </authorList>
    </citation>
    <scope>NUCLEOTIDE SEQUENCE</scope>
</reference>
<dbReference type="InterPro" id="IPR008523">
    <property type="entry name" value="DUF805"/>
</dbReference>
<feature type="transmembrane region" description="Helical" evidence="1">
    <location>
        <begin position="67"/>
        <end position="87"/>
    </location>
</feature>
<protein>
    <recommendedName>
        <fullName evidence="3">DUF805 domain-containing protein</fullName>
    </recommendedName>
</protein>
<dbReference type="EMBL" id="KP211907">
    <property type="protein sequence ID" value="ANV80766.1"/>
    <property type="molecule type" value="Genomic_DNA"/>
</dbReference>
<feature type="transmembrane region" description="Helical" evidence="1">
    <location>
        <begin position="39"/>
        <end position="61"/>
    </location>
</feature>
<evidence type="ECO:0000256" key="1">
    <source>
        <dbReference type="SAM" id="Phobius"/>
    </source>
</evidence>
<proteinExistence type="predicted"/>
<keyword evidence="1" id="KW-0472">Membrane</keyword>
<dbReference type="PANTHER" id="PTHR34980:SF2">
    <property type="entry name" value="INNER MEMBRANE PROTEIN YHAH-RELATED"/>
    <property type="match status" value="1"/>
</dbReference>
<keyword evidence="1" id="KW-0812">Transmembrane</keyword>